<dbReference type="GO" id="GO:0032259">
    <property type="term" value="P:methylation"/>
    <property type="evidence" value="ECO:0007669"/>
    <property type="project" value="UniProtKB-KW"/>
</dbReference>
<dbReference type="GO" id="GO:0008170">
    <property type="term" value="F:N-methyltransferase activity"/>
    <property type="evidence" value="ECO:0007669"/>
    <property type="project" value="InterPro"/>
</dbReference>
<keyword evidence="1 6" id="KW-0489">Methyltransferase</keyword>
<dbReference type="InterPro" id="IPR029063">
    <property type="entry name" value="SAM-dependent_MTases_sf"/>
</dbReference>
<dbReference type="GO" id="GO:0003677">
    <property type="term" value="F:DNA binding"/>
    <property type="evidence" value="ECO:0007669"/>
    <property type="project" value="InterPro"/>
</dbReference>
<comment type="similarity">
    <text evidence="4">Belongs to the N(4)/N(6)-methyltransferase family.</text>
</comment>
<evidence type="ECO:0000259" key="5">
    <source>
        <dbReference type="Pfam" id="PF01555"/>
    </source>
</evidence>
<comment type="catalytic activity">
    <reaction evidence="3">
        <text>a 2'-deoxyadenosine in DNA + S-adenosyl-L-methionine = an N(6)-methyl-2'-deoxyadenosine in DNA + S-adenosyl-L-homocysteine + H(+)</text>
        <dbReference type="Rhea" id="RHEA:15197"/>
        <dbReference type="Rhea" id="RHEA-COMP:12418"/>
        <dbReference type="Rhea" id="RHEA-COMP:12419"/>
        <dbReference type="ChEBI" id="CHEBI:15378"/>
        <dbReference type="ChEBI" id="CHEBI:57856"/>
        <dbReference type="ChEBI" id="CHEBI:59789"/>
        <dbReference type="ChEBI" id="CHEBI:90615"/>
        <dbReference type="ChEBI" id="CHEBI:90616"/>
        <dbReference type="EC" id="2.1.1.72"/>
    </reaction>
</comment>
<dbReference type="GO" id="GO:0009007">
    <property type="term" value="F:site-specific DNA-methyltransferase (adenine-specific) activity"/>
    <property type="evidence" value="ECO:0007669"/>
    <property type="project" value="UniProtKB-EC"/>
</dbReference>
<sequence>MSRVETIGRATLYLGDCRDILPTLGNVDAAVTDPPYEFETSGGGIFRRGRENMDQIAAAGLDKGFDYSLLSAEQFGCAVVFAHNDQWAGLLPHLAAEFPRYAICQWHKTNPMPVANKHYQPDTEIYVHAWKPGYHPAGELPQKQRFILAPNGQDGDIDHPTVKPLKVMLKIIGNVTGASICDPFMGSGTTGVAAVQMGRQFIGIERDPKYFDIACRRIEDAQRQGDFFTEAAA</sequence>
<proteinExistence type="inferred from homology"/>
<dbReference type="SUPFAM" id="SSF53335">
    <property type="entry name" value="S-adenosyl-L-methionine-dependent methyltransferases"/>
    <property type="match status" value="1"/>
</dbReference>
<evidence type="ECO:0000256" key="4">
    <source>
        <dbReference type="RuleBase" id="RU362026"/>
    </source>
</evidence>
<dbReference type="AlphaFoldDB" id="A0A0J9FUV9"/>
<dbReference type="EMBL" id="CP020925">
    <property type="protein sequence ID" value="ATP19777.1"/>
    <property type="molecule type" value="Genomic_DNA"/>
</dbReference>
<dbReference type="Proteomes" id="UP000037029">
    <property type="component" value="Chromosome"/>
</dbReference>
<evidence type="ECO:0000313" key="7">
    <source>
        <dbReference type="Proteomes" id="UP000037029"/>
    </source>
</evidence>
<dbReference type="RefSeq" id="WP_048937220.1">
    <property type="nucleotide sequence ID" value="NZ_CP020925.1"/>
</dbReference>
<dbReference type="PANTHER" id="PTHR13370">
    <property type="entry name" value="RNA METHYLASE-RELATED"/>
    <property type="match status" value="1"/>
</dbReference>
<dbReference type="PANTHER" id="PTHR13370:SF3">
    <property type="entry name" value="TRNA (GUANINE(10)-N2)-METHYLTRANSFERASE HOMOLOG"/>
    <property type="match status" value="1"/>
</dbReference>
<dbReference type="GO" id="GO:0005737">
    <property type="term" value="C:cytoplasm"/>
    <property type="evidence" value="ECO:0007669"/>
    <property type="project" value="TreeGrafter"/>
</dbReference>
<dbReference type="EC" id="2.1.1.-" evidence="4"/>
<feature type="domain" description="DNA methylase N-4/N-6" evidence="5">
    <location>
        <begin position="103"/>
        <end position="214"/>
    </location>
</feature>
<evidence type="ECO:0000256" key="3">
    <source>
        <dbReference type="ARBA" id="ARBA00047942"/>
    </source>
</evidence>
<dbReference type="Gene3D" id="3.40.50.150">
    <property type="entry name" value="Vaccinia Virus protein VP39"/>
    <property type="match status" value="1"/>
</dbReference>
<evidence type="ECO:0000256" key="1">
    <source>
        <dbReference type="ARBA" id="ARBA00022603"/>
    </source>
</evidence>
<protein>
    <recommendedName>
        <fullName evidence="4">Methyltransferase</fullName>
        <ecNumber evidence="4">2.1.1.-</ecNumber>
    </recommendedName>
</protein>
<name>A0A0J9FUV9_SPHYA</name>
<evidence type="ECO:0000313" key="6">
    <source>
        <dbReference type="EMBL" id="ATP19777.1"/>
    </source>
</evidence>
<keyword evidence="2 6" id="KW-0808">Transferase</keyword>
<dbReference type="PRINTS" id="PR00508">
    <property type="entry name" value="S21N4MTFRASE"/>
</dbReference>
<accession>A0A0J9FUV9</accession>
<organism evidence="6 7">
    <name type="scientific">Sphingobium yanoikuyae</name>
    <name type="common">Sphingomonas yanoikuyae</name>
    <dbReference type="NCBI Taxonomy" id="13690"/>
    <lineage>
        <taxon>Bacteria</taxon>
        <taxon>Pseudomonadati</taxon>
        <taxon>Pseudomonadota</taxon>
        <taxon>Alphaproteobacteria</taxon>
        <taxon>Sphingomonadales</taxon>
        <taxon>Sphingomonadaceae</taxon>
        <taxon>Sphingobium</taxon>
    </lineage>
</organism>
<dbReference type="InterPro" id="IPR001091">
    <property type="entry name" value="RM_Methyltransferase"/>
</dbReference>
<evidence type="ECO:0000256" key="2">
    <source>
        <dbReference type="ARBA" id="ARBA00022679"/>
    </source>
</evidence>
<gene>
    <name evidence="6" type="ORF">BV87_16150</name>
</gene>
<reference evidence="6 7" key="1">
    <citation type="submission" date="2017-04" db="EMBL/GenBank/DDBJ databases">
        <title>Characterization, genome and methylation analysis of a phthalic acid esters degrading strain Sphingobium yanoikuyae SHJ.</title>
        <authorList>
            <person name="Feng L."/>
        </authorList>
    </citation>
    <scope>NUCLEOTIDE SEQUENCE [LARGE SCALE GENOMIC DNA]</scope>
    <source>
        <strain evidence="6 7">SHJ</strain>
    </source>
</reference>
<dbReference type="Pfam" id="PF01555">
    <property type="entry name" value="N6_N4_Mtase"/>
    <property type="match status" value="1"/>
</dbReference>
<dbReference type="InterPro" id="IPR002941">
    <property type="entry name" value="DNA_methylase_N4/N6"/>
</dbReference>